<feature type="compositionally biased region" description="Polar residues" evidence="2">
    <location>
        <begin position="1"/>
        <end position="30"/>
    </location>
</feature>
<reference evidence="3 4" key="1">
    <citation type="submission" date="2019-10" db="EMBL/GenBank/DDBJ databases">
        <title>Assembly and Annotation for the nematode Trichostrongylus colubriformis.</title>
        <authorList>
            <person name="Martin J."/>
        </authorList>
    </citation>
    <scope>NUCLEOTIDE SEQUENCE [LARGE SCALE GENOMIC DNA]</scope>
    <source>
        <strain evidence="3">G859</strain>
        <tissue evidence="3">Whole worm</tissue>
    </source>
</reference>
<keyword evidence="4" id="KW-1185">Reference proteome</keyword>
<dbReference type="Proteomes" id="UP001331761">
    <property type="component" value="Unassembled WGS sequence"/>
</dbReference>
<dbReference type="EMBL" id="WIXE01016613">
    <property type="protein sequence ID" value="KAK5972476.1"/>
    <property type="molecule type" value="Genomic_DNA"/>
</dbReference>
<feature type="region of interest" description="Disordered" evidence="2">
    <location>
        <begin position="1"/>
        <end position="61"/>
    </location>
</feature>
<evidence type="ECO:0000256" key="1">
    <source>
        <dbReference type="SAM" id="Coils"/>
    </source>
</evidence>
<comment type="caution">
    <text evidence="3">The sequence shown here is derived from an EMBL/GenBank/DDBJ whole genome shotgun (WGS) entry which is preliminary data.</text>
</comment>
<dbReference type="AlphaFoldDB" id="A0AAN8F318"/>
<protein>
    <submittedName>
        <fullName evidence="3">Uncharacterized protein</fullName>
    </submittedName>
</protein>
<feature type="non-terminal residue" evidence="3">
    <location>
        <position position="1"/>
    </location>
</feature>
<sequence>NSGSSMSAETMDGYSTPTESSVQPDSNSIPSHDHHSSRLSRSKYDSALTEDYTMPDSALSPNLQKSLIEENRALKARIEEIVSGSRIEVIENLLRDNEKLQEELEEAKYHVDQVDVEAEQQYTELSSEITELCNLIEKKDSDIKTLKEKLSEANKLVEKNSDIIEQQKQNAHRQTGVIESLRDDLDSEREKNAILAKEKEKLQDELNSVKKLAEIEKDDALAKDVLLSIELEDMQRELEKQKEILATTSIAQLVERVSCLFRISWFIFY</sequence>
<keyword evidence="1" id="KW-0175">Coiled coil</keyword>
<gene>
    <name evidence="3" type="ORF">GCK32_015497</name>
</gene>
<feature type="coiled-coil region" evidence="1">
    <location>
        <begin position="87"/>
        <end position="251"/>
    </location>
</feature>
<proteinExistence type="predicted"/>
<evidence type="ECO:0000313" key="3">
    <source>
        <dbReference type="EMBL" id="KAK5972476.1"/>
    </source>
</evidence>
<name>A0AAN8F318_TRICO</name>
<evidence type="ECO:0000313" key="4">
    <source>
        <dbReference type="Proteomes" id="UP001331761"/>
    </source>
</evidence>
<accession>A0AAN8F318</accession>
<organism evidence="3 4">
    <name type="scientific">Trichostrongylus colubriformis</name>
    <name type="common">Black scour worm</name>
    <dbReference type="NCBI Taxonomy" id="6319"/>
    <lineage>
        <taxon>Eukaryota</taxon>
        <taxon>Metazoa</taxon>
        <taxon>Ecdysozoa</taxon>
        <taxon>Nematoda</taxon>
        <taxon>Chromadorea</taxon>
        <taxon>Rhabditida</taxon>
        <taxon>Rhabditina</taxon>
        <taxon>Rhabditomorpha</taxon>
        <taxon>Strongyloidea</taxon>
        <taxon>Trichostrongylidae</taxon>
        <taxon>Trichostrongylus</taxon>
    </lineage>
</organism>
<evidence type="ECO:0000256" key="2">
    <source>
        <dbReference type="SAM" id="MobiDB-lite"/>
    </source>
</evidence>